<evidence type="ECO:0000313" key="2">
    <source>
        <dbReference type="EMBL" id="RNA37342.1"/>
    </source>
</evidence>
<proteinExistence type="predicted"/>
<keyword evidence="3" id="KW-1185">Reference proteome</keyword>
<sequence length="71" mass="8649">MMVSFTTSNIKHNHKNNLIIFQSKCPLRFMDQAHHTELLRNYICYRKNKSQNLLIFYFFSFYLFLHAGFEP</sequence>
<evidence type="ECO:0000313" key="3">
    <source>
        <dbReference type="Proteomes" id="UP000276133"/>
    </source>
</evidence>
<organism evidence="2 3">
    <name type="scientific">Brachionus plicatilis</name>
    <name type="common">Marine rotifer</name>
    <name type="synonym">Brachionus muelleri</name>
    <dbReference type="NCBI Taxonomy" id="10195"/>
    <lineage>
        <taxon>Eukaryota</taxon>
        <taxon>Metazoa</taxon>
        <taxon>Spiralia</taxon>
        <taxon>Gnathifera</taxon>
        <taxon>Rotifera</taxon>
        <taxon>Eurotatoria</taxon>
        <taxon>Monogononta</taxon>
        <taxon>Pseudotrocha</taxon>
        <taxon>Ploima</taxon>
        <taxon>Brachionidae</taxon>
        <taxon>Brachionus</taxon>
    </lineage>
</organism>
<evidence type="ECO:0000256" key="1">
    <source>
        <dbReference type="SAM" id="Phobius"/>
    </source>
</evidence>
<gene>
    <name evidence="2" type="ORF">BpHYR1_027556</name>
</gene>
<name>A0A3M7SNS4_BRAPC</name>
<feature type="transmembrane region" description="Helical" evidence="1">
    <location>
        <begin position="53"/>
        <end position="69"/>
    </location>
</feature>
<keyword evidence="1" id="KW-0472">Membrane</keyword>
<protein>
    <submittedName>
        <fullName evidence="2">Uncharacterized protein</fullName>
    </submittedName>
</protein>
<keyword evidence="1" id="KW-1133">Transmembrane helix</keyword>
<dbReference type="Proteomes" id="UP000276133">
    <property type="component" value="Unassembled WGS sequence"/>
</dbReference>
<dbReference type="EMBL" id="REGN01001057">
    <property type="protein sequence ID" value="RNA37342.1"/>
    <property type="molecule type" value="Genomic_DNA"/>
</dbReference>
<reference evidence="2 3" key="1">
    <citation type="journal article" date="2018" name="Sci. Rep.">
        <title>Genomic signatures of local adaptation to the degree of environmental predictability in rotifers.</title>
        <authorList>
            <person name="Franch-Gras L."/>
            <person name="Hahn C."/>
            <person name="Garcia-Roger E.M."/>
            <person name="Carmona M.J."/>
            <person name="Serra M."/>
            <person name="Gomez A."/>
        </authorList>
    </citation>
    <scope>NUCLEOTIDE SEQUENCE [LARGE SCALE GENOMIC DNA]</scope>
    <source>
        <strain evidence="2">HYR1</strain>
    </source>
</reference>
<accession>A0A3M7SNS4</accession>
<keyword evidence="1" id="KW-0812">Transmembrane</keyword>
<comment type="caution">
    <text evidence="2">The sequence shown here is derived from an EMBL/GenBank/DDBJ whole genome shotgun (WGS) entry which is preliminary data.</text>
</comment>
<dbReference type="AlphaFoldDB" id="A0A3M7SNS4"/>